<reference evidence="7 8" key="1">
    <citation type="submission" date="2018-06" db="EMBL/GenBank/DDBJ databases">
        <title>Comparative genomics of Brasilonema spp. strains.</title>
        <authorList>
            <person name="Alvarenga D.O."/>
            <person name="Fiore M.F."/>
            <person name="Varani A.M."/>
        </authorList>
    </citation>
    <scope>NUCLEOTIDE SEQUENCE [LARGE SCALE GENOMIC DNA]</scope>
    <source>
        <strain evidence="7 8">CENA114</strain>
    </source>
</reference>
<organism evidence="7 8">
    <name type="scientific">Brasilonema sennae CENA114</name>
    <dbReference type="NCBI Taxonomy" id="415709"/>
    <lineage>
        <taxon>Bacteria</taxon>
        <taxon>Bacillati</taxon>
        <taxon>Cyanobacteriota</taxon>
        <taxon>Cyanophyceae</taxon>
        <taxon>Nostocales</taxon>
        <taxon>Scytonemataceae</taxon>
        <taxon>Brasilonema</taxon>
        <taxon>Bromeliae group (in: Brasilonema)</taxon>
    </lineage>
</organism>
<keyword evidence="3 4" id="KW-0234">DNA repair</keyword>
<keyword evidence="7" id="KW-0540">Nuclease</keyword>
<dbReference type="Pfam" id="PF01119">
    <property type="entry name" value="DNA_mis_repair"/>
    <property type="match status" value="1"/>
</dbReference>
<feature type="domain" description="MutL C-terminal dimerisation" evidence="5">
    <location>
        <begin position="394"/>
        <end position="516"/>
    </location>
</feature>
<dbReference type="InterPro" id="IPR014762">
    <property type="entry name" value="DNA_mismatch_repair_CS"/>
</dbReference>
<dbReference type="Gene3D" id="3.30.230.10">
    <property type="match status" value="1"/>
</dbReference>
<dbReference type="Gene3D" id="3.30.1540.20">
    <property type="entry name" value="MutL, C-terminal domain, dimerisation subdomain"/>
    <property type="match status" value="1"/>
</dbReference>
<dbReference type="PANTHER" id="PTHR10073:SF12">
    <property type="entry name" value="DNA MISMATCH REPAIR PROTEIN MLH1"/>
    <property type="match status" value="1"/>
</dbReference>
<dbReference type="InterPro" id="IPR014790">
    <property type="entry name" value="MutL_C"/>
</dbReference>
<dbReference type="NCBIfam" id="NF000951">
    <property type="entry name" value="PRK00095.2-1"/>
    <property type="match status" value="1"/>
</dbReference>
<dbReference type="Proteomes" id="UP000503129">
    <property type="component" value="Chromosome"/>
</dbReference>
<dbReference type="RefSeq" id="WP_169264334.1">
    <property type="nucleotide sequence ID" value="NZ_CAWOXK010000001.1"/>
</dbReference>
<dbReference type="InterPro" id="IPR002099">
    <property type="entry name" value="MutL/Mlh/PMS"/>
</dbReference>
<dbReference type="Pfam" id="PF08676">
    <property type="entry name" value="MutL_C"/>
    <property type="match status" value="1"/>
</dbReference>
<accession>A0A856MIR8</accession>
<proteinExistence type="inferred from homology"/>
<dbReference type="GO" id="GO:0005524">
    <property type="term" value="F:ATP binding"/>
    <property type="evidence" value="ECO:0007669"/>
    <property type="project" value="InterPro"/>
</dbReference>
<dbReference type="InterPro" id="IPR037198">
    <property type="entry name" value="MutL_C_sf"/>
</dbReference>
<dbReference type="GO" id="GO:0030983">
    <property type="term" value="F:mismatched DNA binding"/>
    <property type="evidence" value="ECO:0007669"/>
    <property type="project" value="InterPro"/>
</dbReference>
<dbReference type="Gene3D" id="3.30.1370.100">
    <property type="entry name" value="MutL, C-terminal domain, regulatory subdomain"/>
    <property type="match status" value="1"/>
</dbReference>
<keyword evidence="7" id="KW-0378">Hydrolase</keyword>
<sequence>MASTIYALPAEVVHLITAGEVIDSLASVVRELVENSLDAGATRIVVSLWPGQWRVRVADNGYGMTLDDLHKAATAHSTSKICSCADLWKITSLGFRGEALHSLTTLADLEILSRPQRGDCGWRFVYGYAGEALYVEACAIAPGTIVTVSNLFGNCSGRRQGLPTLAQQMKAVQATIHQIALCHPHITWQVWQNDKEWFTLCRTASIGQLLPQIIHQVKEADLQELKLEVPPPQNSGLSTEHCALHLVVGLPDRCHRHRPDWVRVAVNGRMVKSSELEQTILSGFHRTLPRDRYPITFLHLLISPEHINWNRNPAKTEIYLNQLSYWQEQISTAIAQVLRINSTSVKDAVHTTRVGKLLKAAEEKGGYNVNRSVPSEEHKTLPEKLQATSLQLKAVAQVNNTYIVAEHPGGVWLVEQHIAHERVLYEQLCDNWKIIPIEPPVILYQLSPAQVSQLQRIDLDIEPFGEQLWAVRTVPTLLQQRDDCADAILELSWGGDLQAAQVAVACRSAIRNGTILSLQEMQTLLDEWQRTRNPRTCPHGRPIYLSLEESALARFFKRHWVIGKSHGI</sequence>
<dbReference type="CDD" id="cd16926">
    <property type="entry name" value="HATPase_MutL-MLH-PMS-like"/>
    <property type="match status" value="1"/>
</dbReference>
<evidence type="ECO:0000256" key="1">
    <source>
        <dbReference type="ARBA" id="ARBA00006082"/>
    </source>
</evidence>
<dbReference type="GO" id="GO:0032300">
    <property type="term" value="C:mismatch repair complex"/>
    <property type="evidence" value="ECO:0007669"/>
    <property type="project" value="InterPro"/>
</dbReference>
<dbReference type="PROSITE" id="PS00058">
    <property type="entry name" value="DNA_MISMATCH_REPAIR_1"/>
    <property type="match status" value="1"/>
</dbReference>
<dbReference type="InterPro" id="IPR020568">
    <property type="entry name" value="Ribosomal_Su5_D2-typ_SF"/>
</dbReference>
<dbReference type="InterPro" id="IPR020667">
    <property type="entry name" value="DNA_mismatch_repair_MutL"/>
</dbReference>
<dbReference type="InterPro" id="IPR042120">
    <property type="entry name" value="MutL_C_dimsub"/>
</dbReference>
<dbReference type="InterPro" id="IPR014721">
    <property type="entry name" value="Ribsml_uS5_D2-typ_fold_subgr"/>
</dbReference>
<dbReference type="SMART" id="SM00853">
    <property type="entry name" value="MutL_C"/>
    <property type="match status" value="1"/>
</dbReference>
<dbReference type="Pfam" id="PF13589">
    <property type="entry name" value="HATPase_c_3"/>
    <property type="match status" value="1"/>
</dbReference>
<evidence type="ECO:0000256" key="3">
    <source>
        <dbReference type="ARBA" id="ARBA00023204"/>
    </source>
</evidence>
<evidence type="ECO:0000313" key="8">
    <source>
        <dbReference type="Proteomes" id="UP000503129"/>
    </source>
</evidence>
<dbReference type="HAMAP" id="MF_00149">
    <property type="entry name" value="DNA_mis_repair"/>
    <property type="match status" value="1"/>
</dbReference>
<keyword evidence="7" id="KW-0255">Endonuclease</keyword>
<dbReference type="SUPFAM" id="SSF118116">
    <property type="entry name" value="DNA mismatch repair protein MutL"/>
    <property type="match status" value="1"/>
</dbReference>
<dbReference type="InterPro" id="IPR013507">
    <property type="entry name" value="DNA_mismatch_S5_2-like"/>
</dbReference>
<protein>
    <recommendedName>
        <fullName evidence="4">DNA mismatch repair protein MutL</fullName>
    </recommendedName>
</protein>
<dbReference type="PANTHER" id="PTHR10073">
    <property type="entry name" value="DNA MISMATCH REPAIR PROTEIN MLH, PMS, MUTL"/>
    <property type="match status" value="1"/>
</dbReference>
<dbReference type="InterPro" id="IPR038973">
    <property type="entry name" value="MutL/Mlh/Pms-like"/>
</dbReference>
<evidence type="ECO:0000259" key="6">
    <source>
        <dbReference type="SMART" id="SM01340"/>
    </source>
</evidence>
<dbReference type="NCBIfam" id="TIGR00585">
    <property type="entry name" value="mutl"/>
    <property type="match status" value="1"/>
</dbReference>
<evidence type="ECO:0000259" key="5">
    <source>
        <dbReference type="SMART" id="SM00853"/>
    </source>
</evidence>
<dbReference type="InterPro" id="IPR042121">
    <property type="entry name" value="MutL_C_regsub"/>
</dbReference>
<dbReference type="Gene3D" id="3.30.565.10">
    <property type="entry name" value="Histidine kinase-like ATPase, C-terminal domain"/>
    <property type="match status" value="1"/>
</dbReference>
<evidence type="ECO:0000313" key="7">
    <source>
        <dbReference type="EMBL" id="QDL10149.1"/>
    </source>
</evidence>
<dbReference type="GO" id="GO:0016887">
    <property type="term" value="F:ATP hydrolysis activity"/>
    <property type="evidence" value="ECO:0007669"/>
    <property type="project" value="InterPro"/>
</dbReference>
<dbReference type="InterPro" id="IPR036890">
    <property type="entry name" value="HATPase_C_sf"/>
</dbReference>
<dbReference type="CDD" id="cd00782">
    <property type="entry name" value="MutL_Trans"/>
    <property type="match status" value="1"/>
</dbReference>
<dbReference type="GO" id="GO:0004519">
    <property type="term" value="F:endonuclease activity"/>
    <property type="evidence" value="ECO:0007669"/>
    <property type="project" value="UniProtKB-KW"/>
</dbReference>
<dbReference type="SUPFAM" id="SSF55874">
    <property type="entry name" value="ATPase domain of HSP90 chaperone/DNA topoisomerase II/histidine kinase"/>
    <property type="match status" value="1"/>
</dbReference>
<dbReference type="GO" id="GO:0140664">
    <property type="term" value="F:ATP-dependent DNA damage sensor activity"/>
    <property type="evidence" value="ECO:0007669"/>
    <property type="project" value="InterPro"/>
</dbReference>
<dbReference type="KEGG" id="bsen:DP114_21645"/>
<dbReference type="SUPFAM" id="SSF54211">
    <property type="entry name" value="Ribosomal protein S5 domain 2-like"/>
    <property type="match status" value="1"/>
</dbReference>
<dbReference type="EMBL" id="CP030118">
    <property type="protein sequence ID" value="QDL10149.1"/>
    <property type="molecule type" value="Genomic_DNA"/>
</dbReference>
<dbReference type="GO" id="GO:0006298">
    <property type="term" value="P:mismatch repair"/>
    <property type="evidence" value="ECO:0007669"/>
    <property type="project" value="UniProtKB-UniRule"/>
</dbReference>
<keyword evidence="2 4" id="KW-0227">DNA damage</keyword>
<keyword evidence="8" id="KW-1185">Reference proteome</keyword>
<evidence type="ECO:0000256" key="4">
    <source>
        <dbReference type="HAMAP-Rule" id="MF_00149"/>
    </source>
</evidence>
<dbReference type="FunFam" id="3.30.565.10:FF:000003">
    <property type="entry name" value="DNA mismatch repair endonuclease MutL"/>
    <property type="match status" value="1"/>
</dbReference>
<comment type="similarity">
    <text evidence="1 4">Belongs to the DNA mismatch repair MutL/HexB family.</text>
</comment>
<comment type="function">
    <text evidence="4">This protein is involved in the repair of mismatches in DNA. It is required for dam-dependent methyl-directed DNA mismatch repair. May act as a 'molecular matchmaker', a protein that promotes the formation of a stable complex between two or more DNA-binding proteins in an ATP-dependent manner without itself being part of a final effector complex.</text>
</comment>
<evidence type="ECO:0000256" key="2">
    <source>
        <dbReference type="ARBA" id="ARBA00022763"/>
    </source>
</evidence>
<gene>
    <name evidence="4" type="primary">mutL</name>
    <name evidence="7" type="ORF">DP114_21645</name>
</gene>
<name>A0A856MIR8_9CYAN</name>
<dbReference type="AlphaFoldDB" id="A0A856MIR8"/>
<feature type="domain" description="DNA mismatch repair protein S5" evidence="6">
    <location>
        <begin position="206"/>
        <end position="339"/>
    </location>
</feature>
<dbReference type="SMART" id="SM01340">
    <property type="entry name" value="DNA_mis_repair"/>
    <property type="match status" value="1"/>
</dbReference>